<gene>
    <name evidence="12" type="ordered locus">swp_1312</name>
</gene>
<dbReference type="InterPro" id="IPR017853">
    <property type="entry name" value="GH"/>
</dbReference>
<evidence type="ECO:0000313" key="12">
    <source>
        <dbReference type="EMBL" id="ACJ28100.1"/>
    </source>
</evidence>
<accession>B8CJK3</accession>
<keyword evidence="13" id="KW-1185">Reference proteome</keyword>
<sequence>MGLKKLLYLQGVGAEFVSCSGDNIVTPEQDRIGILRCMLASAAQERCEPVMSAEQIDEKIYQLDAEPWTQRLPLFQHTRIDNPELSVFLPSDSDSRLTIELQLEGGEPFQLGIDTAKFAANPHIAKVTGHYHVDDCDYLHYRLLITQALLASDIYCGGSLQMSVLPDIGLGYHRVRIRDQAEFVEGQWLVAPVMSYQSGNTRSPSNSRLWGLSIQLFSLRSETQWGIGDFADLAALIELVANEGGSFIQLNPLHALDIANPQACSPYSPSDRRRLNPLYINFEMVPEYSQLFCDVEPNAAGATSSELAIKFKAIKRQVNRADWLDYQLVSLHKYRIFKLLYQQFIVAHVETNSARGQQFSLFITDNGDSLRQFCEQQLSDTVGLSEFSGLDSRFFAYLQFVAEQQLSQCQAQAKRLGMAIGLVRDMAVGVASNSVEVRADNSPFCQDASIGAPPDPFAPQGQNWGLTPFDPIALKHDGYQHFIQLLRSNMQSCGALRIDHVMSLLRLWWWPRSKELGNGAYVYYPLDVLLAIVCIESQRAQCLIIGEDLGLIPPEIVSKLAAAGVLSNDLFYFSKEGDGFTLPANYPADSLMMLANHDVPPLLAWWQADDLQLRRSIGLIDNDELLQSLISQREFDKQQLLKLLQAQGQFDGSDVNSIHYPELLKAWLAVTAAGNAHLFSVQLFDLVCDNQPINIPGTWLQYPNWQRRLALSLTELAADKQVQGLLLQLQTSRQQGVQSERETDAYARTHACTKANTTTTTSTHPNRTTSTPAHATSSLQPNGLPL</sequence>
<dbReference type="OrthoDB" id="9763489at2"/>
<evidence type="ECO:0000256" key="9">
    <source>
        <dbReference type="ARBA" id="ARBA00031501"/>
    </source>
</evidence>
<evidence type="ECO:0000256" key="11">
    <source>
        <dbReference type="SAM" id="MobiDB-lite"/>
    </source>
</evidence>
<comment type="similarity">
    <text evidence="2 10">Belongs to the disproportionating enzyme family.</text>
</comment>
<dbReference type="Proteomes" id="UP000000753">
    <property type="component" value="Chromosome"/>
</dbReference>
<dbReference type="PANTHER" id="PTHR32438">
    <property type="entry name" value="4-ALPHA-GLUCANOTRANSFERASE DPE1, CHLOROPLASTIC/AMYLOPLASTIC"/>
    <property type="match status" value="1"/>
</dbReference>
<dbReference type="GO" id="GO:0005975">
    <property type="term" value="P:carbohydrate metabolic process"/>
    <property type="evidence" value="ECO:0007669"/>
    <property type="project" value="InterPro"/>
</dbReference>
<feature type="compositionally biased region" description="Polar residues" evidence="11">
    <location>
        <begin position="773"/>
        <end position="786"/>
    </location>
</feature>
<comment type="catalytic activity">
    <reaction evidence="1 10">
        <text>Transfers a segment of a (1-&gt;4)-alpha-D-glucan to a new position in an acceptor, which may be glucose or a (1-&gt;4)-alpha-D-glucan.</text>
        <dbReference type="EC" id="2.4.1.25"/>
    </reaction>
</comment>
<dbReference type="AlphaFoldDB" id="B8CJK3"/>
<dbReference type="Gene3D" id="3.20.20.80">
    <property type="entry name" value="Glycosidases"/>
    <property type="match status" value="1"/>
</dbReference>
<organism evidence="12 13">
    <name type="scientific">Shewanella piezotolerans (strain WP3 / JCM 13877)</name>
    <dbReference type="NCBI Taxonomy" id="225849"/>
    <lineage>
        <taxon>Bacteria</taxon>
        <taxon>Pseudomonadati</taxon>
        <taxon>Pseudomonadota</taxon>
        <taxon>Gammaproteobacteria</taxon>
        <taxon>Alteromonadales</taxon>
        <taxon>Shewanellaceae</taxon>
        <taxon>Shewanella</taxon>
    </lineage>
</organism>
<evidence type="ECO:0000256" key="10">
    <source>
        <dbReference type="RuleBase" id="RU361207"/>
    </source>
</evidence>
<reference evidence="12 13" key="1">
    <citation type="journal article" date="2008" name="PLoS ONE">
        <title>Environmental adaptation: genomic analysis of the piezotolerant and psychrotolerant deep-sea iron reducing bacterium Shewanella piezotolerans WP3.</title>
        <authorList>
            <person name="Wang F."/>
            <person name="Wang J."/>
            <person name="Jian H."/>
            <person name="Zhang B."/>
            <person name="Li S."/>
            <person name="Wang F."/>
            <person name="Zeng X."/>
            <person name="Gao L."/>
            <person name="Bartlett D.H."/>
            <person name="Yu J."/>
            <person name="Hu S."/>
            <person name="Xiao X."/>
        </authorList>
    </citation>
    <scope>NUCLEOTIDE SEQUENCE [LARGE SCALE GENOMIC DNA]</scope>
    <source>
        <strain evidence="13">WP3 / JCM 13877</strain>
    </source>
</reference>
<dbReference type="CAZy" id="GH77">
    <property type="family name" value="Glycoside Hydrolase Family 77"/>
</dbReference>
<dbReference type="HOGENOM" id="CLU_022072_1_1_6"/>
<dbReference type="EC" id="2.4.1.25" evidence="3 10"/>
<evidence type="ECO:0000256" key="6">
    <source>
        <dbReference type="ARBA" id="ARBA00022679"/>
    </source>
</evidence>
<evidence type="ECO:0000256" key="2">
    <source>
        <dbReference type="ARBA" id="ARBA00005684"/>
    </source>
</evidence>
<dbReference type="STRING" id="225849.swp_1312"/>
<dbReference type="eggNOG" id="COG1640">
    <property type="taxonomic scope" value="Bacteria"/>
</dbReference>
<evidence type="ECO:0000256" key="3">
    <source>
        <dbReference type="ARBA" id="ARBA00012560"/>
    </source>
</evidence>
<evidence type="ECO:0000256" key="4">
    <source>
        <dbReference type="ARBA" id="ARBA00020295"/>
    </source>
</evidence>
<evidence type="ECO:0000256" key="8">
    <source>
        <dbReference type="ARBA" id="ARBA00031423"/>
    </source>
</evidence>
<dbReference type="NCBIfam" id="TIGR00217">
    <property type="entry name" value="malQ"/>
    <property type="match status" value="1"/>
</dbReference>
<feature type="compositionally biased region" description="Low complexity" evidence="11">
    <location>
        <begin position="748"/>
        <end position="772"/>
    </location>
</feature>
<dbReference type="EMBL" id="CP000472">
    <property type="protein sequence ID" value="ACJ28100.1"/>
    <property type="molecule type" value="Genomic_DNA"/>
</dbReference>
<keyword evidence="6 10" id="KW-0808">Transferase</keyword>
<evidence type="ECO:0000256" key="1">
    <source>
        <dbReference type="ARBA" id="ARBA00000439"/>
    </source>
</evidence>
<dbReference type="SUPFAM" id="SSF51445">
    <property type="entry name" value="(Trans)glycosidases"/>
    <property type="match status" value="1"/>
</dbReference>
<dbReference type="RefSeq" id="WP_020911478.1">
    <property type="nucleotide sequence ID" value="NC_011566.1"/>
</dbReference>
<dbReference type="InterPro" id="IPR003385">
    <property type="entry name" value="Glyco_hydro_77"/>
</dbReference>
<keyword evidence="7 10" id="KW-0119">Carbohydrate metabolism</keyword>
<evidence type="ECO:0000256" key="5">
    <source>
        <dbReference type="ARBA" id="ARBA00022676"/>
    </source>
</evidence>
<proteinExistence type="inferred from homology"/>
<dbReference type="GO" id="GO:0004134">
    <property type="term" value="F:4-alpha-glucanotransferase activity"/>
    <property type="evidence" value="ECO:0007669"/>
    <property type="project" value="UniProtKB-EC"/>
</dbReference>
<evidence type="ECO:0000313" key="13">
    <source>
        <dbReference type="Proteomes" id="UP000000753"/>
    </source>
</evidence>
<feature type="region of interest" description="Disordered" evidence="11">
    <location>
        <begin position="738"/>
        <end position="786"/>
    </location>
</feature>
<protein>
    <recommendedName>
        <fullName evidence="4 10">4-alpha-glucanotransferase</fullName>
        <ecNumber evidence="3 10">2.4.1.25</ecNumber>
    </recommendedName>
    <alternativeName>
        <fullName evidence="8 10">Amylomaltase</fullName>
    </alternativeName>
    <alternativeName>
        <fullName evidence="9 10">Disproportionating enzyme</fullName>
    </alternativeName>
</protein>
<dbReference type="KEGG" id="swp:swp_1312"/>
<dbReference type="Pfam" id="PF02446">
    <property type="entry name" value="Glyco_hydro_77"/>
    <property type="match status" value="2"/>
</dbReference>
<evidence type="ECO:0000256" key="7">
    <source>
        <dbReference type="ARBA" id="ARBA00023277"/>
    </source>
</evidence>
<dbReference type="PANTHER" id="PTHR32438:SF5">
    <property type="entry name" value="4-ALPHA-GLUCANOTRANSFERASE DPE1, CHLOROPLASTIC_AMYLOPLASTIC"/>
    <property type="match status" value="1"/>
</dbReference>
<name>B8CJK3_SHEPW</name>
<keyword evidence="5 10" id="KW-0328">Glycosyltransferase</keyword>